<dbReference type="PANTHER" id="PTHR38048:SF2">
    <property type="entry name" value="HEMERYTHRIN-LIKE DOMAIN-CONTAINING PROTEIN"/>
    <property type="match status" value="1"/>
</dbReference>
<accession>A0ABR4CTI1</accession>
<proteinExistence type="predicted"/>
<dbReference type="InterPro" id="IPR053206">
    <property type="entry name" value="Dimeric_xanthone_biosynth"/>
</dbReference>
<protein>
    <recommendedName>
        <fullName evidence="1">Hemerythrin-like domain-containing protein</fullName>
    </recommendedName>
</protein>
<dbReference type="Pfam" id="PF01814">
    <property type="entry name" value="Hemerythrin"/>
    <property type="match status" value="1"/>
</dbReference>
<reference evidence="2 3" key="1">
    <citation type="journal article" date="2024" name="Commun. Biol.">
        <title>Comparative genomic analysis of thermophilic fungi reveals convergent evolutionary adaptations and gene losses.</title>
        <authorList>
            <person name="Steindorff A.S."/>
            <person name="Aguilar-Pontes M.V."/>
            <person name="Robinson A.J."/>
            <person name="Andreopoulos B."/>
            <person name="LaButti K."/>
            <person name="Kuo A."/>
            <person name="Mondo S."/>
            <person name="Riley R."/>
            <person name="Otillar R."/>
            <person name="Haridas S."/>
            <person name="Lipzen A."/>
            <person name="Grimwood J."/>
            <person name="Schmutz J."/>
            <person name="Clum A."/>
            <person name="Reid I.D."/>
            <person name="Moisan M.C."/>
            <person name="Butler G."/>
            <person name="Nguyen T.T.M."/>
            <person name="Dewar K."/>
            <person name="Conant G."/>
            <person name="Drula E."/>
            <person name="Henrissat B."/>
            <person name="Hansel C."/>
            <person name="Singer S."/>
            <person name="Hutchinson M.I."/>
            <person name="de Vries R.P."/>
            <person name="Natvig D.O."/>
            <person name="Powell A.J."/>
            <person name="Tsang A."/>
            <person name="Grigoriev I.V."/>
        </authorList>
    </citation>
    <scope>NUCLEOTIDE SEQUENCE [LARGE SCALE GENOMIC DNA]</scope>
    <source>
        <strain evidence="2 3">CBS 494.80</strain>
    </source>
</reference>
<organism evidence="2 3">
    <name type="scientific">Oculimacula yallundae</name>
    <dbReference type="NCBI Taxonomy" id="86028"/>
    <lineage>
        <taxon>Eukaryota</taxon>
        <taxon>Fungi</taxon>
        <taxon>Dikarya</taxon>
        <taxon>Ascomycota</taxon>
        <taxon>Pezizomycotina</taxon>
        <taxon>Leotiomycetes</taxon>
        <taxon>Helotiales</taxon>
        <taxon>Ploettnerulaceae</taxon>
        <taxon>Oculimacula</taxon>
    </lineage>
</organism>
<evidence type="ECO:0000313" key="3">
    <source>
        <dbReference type="Proteomes" id="UP001595075"/>
    </source>
</evidence>
<dbReference type="Proteomes" id="UP001595075">
    <property type="component" value="Unassembled WGS sequence"/>
</dbReference>
<name>A0ABR4CTI1_9HELO</name>
<gene>
    <name evidence="2" type="ORF">VTL71DRAFT_12011</name>
</gene>
<dbReference type="EMBL" id="JAZHXI010000004">
    <property type="protein sequence ID" value="KAL2072668.1"/>
    <property type="molecule type" value="Genomic_DNA"/>
</dbReference>
<feature type="domain" description="Hemerythrin-like" evidence="1">
    <location>
        <begin position="41"/>
        <end position="162"/>
    </location>
</feature>
<evidence type="ECO:0000313" key="2">
    <source>
        <dbReference type="EMBL" id="KAL2072668.1"/>
    </source>
</evidence>
<dbReference type="PANTHER" id="PTHR38048">
    <property type="entry name" value="EXPRESSED PROTEIN"/>
    <property type="match status" value="1"/>
</dbReference>
<comment type="caution">
    <text evidence="2">The sequence shown here is derived from an EMBL/GenBank/DDBJ whole genome shotgun (WGS) entry which is preliminary data.</text>
</comment>
<dbReference type="InterPro" id="IPR012312">
    <property type="entry name" value="Hemerythrin-like"/>
</dbReference>
<evidence type="ECO:0000259" key="1">
    <source>
        <dbReference type="Pfam" id="PF01814"/>
    </source>
</evidence>
<sequence>MSTAEAPWADTPFSLIPTPGRGEVVSKLPVPIYIAREMACAHNGMLRALNSIYQQCIYVSNPEDIKDLLKYIQFWCGWIHEHHDAEEEFYFPEVERLTGVKGLMATNVAQHHAFMPGLEAFGKYATETSVEEYDGLKMRAIVDSFGGILSKHLSEEIQTLLELDAYDGAVMKKLYDEFDLKLRAGDKSILFPIVLGTVDVSYEGGCLWPELPGPVKSLVHYWYERKHQGVWRFSPCSTWGEKRPLSFTAKAL</sequence>
<dbReference type="CDD" id="cd12108">
    <property type="entry name" value="Hr-like"/>
    <property type="match status" value="1"/>
</dbReference>
<dbReference type="Gene3D" id="1.20.120.520">
    <property type="entry name" value="nmb1532 protein domain like"/>
    <property type="match status" value="1"/>
</dbReference>
<keyword evidence="3" id="KW-1185">Reference proteome</keyword>